<evidence type="ECO:0000313" key="6">
    <source>
        <dbReference type="Ensembl" id="ENSGACP00000032941.1"/>
    </source>
</evidence>
<evidence type="ECO:0000256" key="2">
    <source>
        <dbReference type="ARBA" id="ARBA00022741"/>
    </source>
</evidence>
<dbReference type="Gene3D" id="3.40.50.300">
    <property type="entry name" value="P-loop containing nucleotide triphosphate hydrolases"/>
    <property type="match status" value="1"/>
</dbReference>
<keyword evidence="4" id="KW-1133">Transmembrane helix</keyword>
<keyword evidence="3" id="KW-0342">GTP-binding</keyword>
<evidence type="ECO:0000256" key="4">
    <source>
        <dbReference type="SAM" id="Phobius"/>
    </source>
</evidence>
<dbReference type="InterPro" id="IPR045058">
    <property type="entry name" value="GIMA/IAN/Toc"/>
</dbReference>
<keyword evidence="4" id="KW-0472">Membrane</keyword>
<reference evidence="6 7" key="1">
    <citation type="journal article" date="2021" name="G3 (Bethesda)">
        <title>Improved contiguity of the threespine stickleback genome using long-read sequencing.</title>
        <authorList>
            <person name="Nath S."/>
            <person name="Shaw D.E."/>
            <person name="White M.A."/>
        </authorList>
    </citation>
    <scope>NUCLEOTIDE SEQUENCE [LARGE SCALE GENOMIC DNA]</scope>
    <source>
        <strain evidence="6 7">Lake Benthic</strain>
    </source>
</reference>
<dbReference type="SUPFAM" id="SSF52540">
    <property type="entry name" value="P-loop containing nucleoside triphosphate hydrolases"/>
    <property type="match status" value="1"/>
</dbReference>
<evidence type="ECO:0000256" key="3">
    <source>
        <dbReference type="ARBA" id="ARBA00023134"/>
    </source>
</evidence>
<accession>A0AAQ4P5M0</accession>
<dbReference type="CDD" id="cd01852">
    <property type="entry name" value="AIG1"/>
    <property type="match status" value="1"/>
</dbReference>
<feature type="domain" description="AIG1-type G" evidence="5">
    <location>
        <begin position="36"/>
        <end position="245"/>
    </location>
</feature>
<sequence length="372" mass="42598">MKDDIPLRFFLISFRRCLCSKRSPHENTNSRSNALETPLRIMLLGKSGVGKSSSGNTILGREAFESDMKLTRVTKYCEKQSGTVNGVPVAGEVRDVPVSVMDTPGLFETGRKEEVVLREILKCVKLHEPGPHVFVLTLAVGRMTQEDQDTNRLIEEMFGPRVWDYTIVLFTYGDRLAHKNINDVISESDGNLRNFIRKCSGGFHVFDNKSPEDQDQVTSFVSKIQTLVALNGGGHYDNSLYPQVERWIRKEQERILARRKNEIVGQERALLERFQGEELEEEKNQLWRREEDKSRVAAEKAVRSFLYMPIFILFLGAIAMVAFFNQLPIPYLEAGILVIALIFLYVTRESILPKIPGLLQRIQWPEMLTPRH</sequence>
<keyword evidence="2" id="KW-0547">Nucleotide-binding</keyword>
<dbReference type="InterPro" id="IPR027417">
    <property type="entry name" value="P-loop_NTPase"/>
</dbReference>
<dbReference type="AlphaFoldDB" id="A0AAQ4P5M0"/>
<dbReference type="FunFam" id="3.40.50.300:FF:000366">
    <property type="entry name" value="GTPase, IMAP family member 2"/>
    <property type="match status" value="1"/>
</dbReference>
<dbReference type="PROSITE" id="PS51720">
    <property type="entry name" value="G_AIG1"/>
    <property type="match status" value="1"/>
</dbReference>
<dbReference type="GeneTree" id="ENSGT01120000271858"/>
<reference evidence="6" key="3">
    <citation type="submission" date="2025-09" db="UniProtKB">
        <authorList>
            <consortium name="Ensembl"/>
        </authorList>
    </citation>
    <scope>IDENTIFICATION</scope>
</reference>
<dbReference type="PANTHER" id="PTHR10903">
    <property type="entry name" value="GTPASE, IMAP FAMILY MEMBER-RELATED"/>
    <property type="match status" value="1"/>
</dbReference>
<reference evidence="6" key="2">
    <citation type="submission" date="2025-08" db="UniProtKB">
        <authorList>
            <consortium name="Ensembl"/>
        </authorList>
    </citation>
    <scope>IDENTIFICATION</scope>
</reference>
<evidence type="ECO:0000313" key="7">
    <source>
        <dbReference type="Proteomes" id="UP000007635"/>
    </source>
</evidence>
<dbReference type="Proteomes" id="UP000007635">
    <property type="component" value="Chromosome XI"/>
</dbReference>
<protein>
    <recommendedName>
        <fullName evidence="5">AIG1-type G domain-containing protein</fullName>
    </recommendedName>
</protein>
<dbReference type="Ensembl" id="ENSGACT00000039910.1">
    <property type="protein sequence ID" value="ENSGACP00000032941.1"/>
    <property type="gene ID" value="ENSGACG00000035260.1"/>
</dbReference>
<feature type="transmembrane region" description="Helical" evidence="4">
    <location>
        <begin position="329"/>
        <end position="346"/>
    </location>
</feature>
<organism evidence="6 7">
    <name type="scientific">Gasterosteus aculeatus aculeatus</name>
    <name type="common">three-spined stickleback</name>
    <dbReference type="NCBI Taxonomy" id="481459"/>
    <lineage>
        <taxon>Eukaryota</taxon>
        <taxon>Metazoa</taxon>
        <taxon>Chordata</taxon>
        <taxon>Craniata</taxon>
        <taxon>Vertebrata</taxon>
        <taxon>Euteleostomi</taxon>
        <taxon>Actinopterygii</taxon>
        <taxon>Neopterygii</taxon>
        <taxon>Teleostei</taxon>
        <taxon>Neoteleostei</taxon>
        <taxon>Acanthomorphata</taxon>
        <taxon>Eupercaria</taxon>
        <taxon>Perciformes</taxon>
        <taxon>Cottioidei</taxon>
        <taxon>Gasterosteales</taxon>
        <taxon>Gasterosteidae</taxon>
        <taxon>Gasterosteus</taxon>
    </lineage>
</organism>
<comment type="similarity">
    <text evidence="1">Belongs to the TRAFAC class TrmE-Era-EngA-EngB-Septin-like GTPase superfamily. AIG1/Toc34/Toc159-like paraseptin GTPase family. IAN subfamily.</text>
</comment>
<dbReference type="PANTHER" id="PTHR10903:SF190">
    <property type="entry name" value="GTPASE IMAP FAMILY MEMBER 4-LIKE"/>
    <property type="match status" value="1"/>
</dbReference>
<evidence type="ECO:0000259" key="5">
    <source>
        <dbReference type="PROSITE" id="PS51720"/>
    </source>
</evidence>
<dbReference type="InterPro" id="IPR006703">
    <property type="entry name" value="G_AIG1"/>
</dbReference>
<dbReference type="Pfam" id="PF04548">
    <property type="entry name" value="AIG1"/>
    <property type="match status" value="1"/>
</dbReference>
<keyword evidence="4" id="KW-0812">Transmembrane</keyword>
<evidence type="ECO:0000256" key="1">
    <source>
        <dbReference type="ARBA" id="ARBA00008535"/>
    </source>
</evidence>
<keyword evidence="7" id="KW-1185">Reference proteome</keyword>
<name>A0AAQ4P5M0_GASAC</name>
<feature type="transmembrane region" description="Helical" evidence="4">
    <location>
        <begin position="305"/>
        <end position="323"/>
    </location>
</feature>
<proteinExistence type="inferred from homology"/>
<dbReference type="GO" id="GO:0005525">
    <property type="term" value="F:GTP binding"/>
    <property type="evidence" value="ECO:0007669"/>
    <property type="project" value="UniProtKB-KW"/>
</dbReference>